<dbReference type="GO" id="GO:0071949">
    <property type="term" value="F:FAD binding"/>
    <property type="evidence" value="ECO:0007669"/>
    <property type="project" value="InterPro"/>
</dbReference>
<dbReference type="EMBL" id="CP000780">
    <property type="protein sequence ID" value="ABS55684.1"/>
    <property type="molecule type" value="Genomic_DNA"/>
</dbReference>
<dbReference type="STRING" id="456442.Mboo_1166"/>
<organism evidence="2 3">
    <name type="scientific">Methanoregula boonei (strain DSM 21154 / JCM 14090 / 6A8)</name>
    <dbReference type="NCBI Taxonomy" id="456442"/>
    <lineage>
        <taxon>Archaea</taxon>
        <taxon>Methanobacteriati</taxon>
        <taxon>Methanobacteriota</taxon>
        <taxon>Stenosarchaea group</taxon>
        <taxon>Methanomicrobia</taxon>
        <taxon>Methanomicrobiales</taxon>
        <taxon>Methanoregulaceae</taxon>
        <taxon>Methanoregula</taxon>
    </lineage>
</organism>
<evidence type="ECO:0000259" key="1">
    <source>
        <dbReference type="Pfam" id="PF01494"/>
    </source>
</evidence>
<gene>
    <name evidence="2" type="ordered locus">Mboo_1166</name>
</gene>
<dbReference type="InterPro" id="IPR050407">
    <property type="entry name" value="Geranylgeranyl_reductase"/>
</dbReference>
<dbReference type="GO" id="GO:0016628">
    <property type="term" value="F:oxidoreductase activity, acting on the CH-CH group of donors, NAD or NADP as acceptor"/>
    <property type="evidence" value="ECO:0007669"/>
    <property type="project" value="InterPro"/>
</dbReference>
<dbReference type="InterPro" id="IPR036188">
    <property type="entry name" value="FAD/NAD-bd_sf"/>
</dbReference>
<dbReference type="InterPro" id="IPR011777">
    <property type="entry name" value="Geranylgeranyl_Rdtase_fam"/>
</dbReference>
<evidence type="ECO:0000313" key="2">
    <source>
        <dbReference type="EMBL" id="ABS55684.1"/>
    </source>
</evidence>
<dbReference type="SUPFAM" id="SSF51905">
    <property type="entry name" value="FAD/NAD(P)-binding domain"/>
    <property type="match status" value="1"/>
</dbReference>
<name>A7I7H3_METB6</name>
<sequence precursor="true">MSRPAYDVVVAGAGPAGSAAARACAEQGLSVLCVEEQGTIGYPVQCAGLLSRAAFEECAVSRRSIQNTVTGARIVPSSGQPLTINAGVPKAYVVDRALLDREMAQAAADAGAEFRPKTAVCGIQDGKAITRGANGHEEIPFRILIAADGPRGTIARSLGFARPPVFLAGIQAEGVLHKEIDLVELYPDASPEFFGWVIPNGNGRARAGLCGKVQVKERFAAFLKRTGLQSDLHLVTGTIPLGVMPRTYGQRTLFVGDAAGFAKPTSGGGVYTGVRSARHAAAVAAACCEQDCFSDSALAEYERRWQEDIGRELSMGYRLFQMRQHLPAETIDQMIHAMSDPAIVQEILRYGDMDRPAKIAGILVRHPSLFRFFSPLLLSGIRSFF</sequence>
<dbReference type="Gene3D" id="3.50.50.60">
    <property type="entry name" value="FAD/NAD(P)-binding domain"/>
    <property type="match status" value="1"/>
</dbReference>
<feature type="domain" description="FAD-binding" evidence="1">
    <location>
        <begin position="6"/>
        <end position="162"/>
    </location>
</feature>
<dbReference type="GeneID" id="5410435"/>
<dbReference type="HOGENOM" id="CLU_024648_0_1_2"/>
<dbReference type="PRINTS" id="PR00420">
    <property type="entry name" value="RNGMNOXGNASE"/>
</dbReference>
<dbReference type="NCBIfam" id="TIGR02032">
    <property type="entry name" value="GG-red-SF"/>
    <property type="match status" value="1"/>
</dbReference>
<dbReference type="AlphaFoldDB" id="A7I7H3"/>
<dbReference type="KEGG" id="mbn:Mboo_1166"/>
<dbReference type="Pfam" id="PF01494">
    <property type="entry name" value="FAD_binding_3"/>
    <property type="match status" value="1"/>
</dbReference>
<dbReference type="PANTHER" id="PTHR42685:SF18">
    <property type="entry name" value="DIGERANYLGERANYLGLYCEROPHOSPHOLIPID REDUCTASE"/>
    <property type="match status" value="1"/>
</dbReference>
<keyword evidence="3" id="KW-1185">Reference proteome</keyword>
<accession>A7I7H3</accession>
<reference evidence="3" key="1">
    <citation type="journal article" date="2015" name="Microbiology">
        <title>Genome of Methanoregula boonei 6A8 reveals adaptations to oligotrophic peatland environments.</title>
        <authorList>
            <person name="Braeuer S."/>
            <person name="Cadillo-Quiroz H."/>
            <person name="Kyrpides N."/>
            <person name="Woyke T."/>
            <person name="Goodwin L."/>
            <person name="Detter C."/>
            <person name="Podell S."/>
            <person name="Yavitt J.B."/>
            <person name="Zinder S.H."/>
        </authorList>
    </citation>
    <scope>NUCLEOTIDE SEQUENCE [LARGE SCALE GENOMIC DNA]</scope>
    <source>
        <strain evidence="3">DSM 21154 / JCM 14090 / 6A8</strain>
    </source>
</reference>
<dbReference type="Proteomes" id="UP000002408">
    <property type="component" value="Chromosome"/>
</dbReference>
<dbReference type="Pfam" id="PF05834">
    <property type="entry name" value="Lycopene_cycl"/>
    <property type="match status" value="1"/>
</dbReference>
<dbReference type="eggNOG" id="arCOG00570">
    <property type="taxonomic scope" value="Archaea"/>
</dbReference>
<protein>
    <submittedName>
        <fullName evidence="2">Geranylgeranyl reductase</fullName>
    </submittedName>
</protein>
<dbReference type="Gene3D" id="3.30.9.10">
    <property type="entry name" value="D-Amino Acid Oxidase, subunit A, domain 2"/>
    <property type="match status" value="1"/>
</dbReference>
<dbReference type="PANTHER" id="PTHR42685">
    <property type="entry name" value="GERANYLGERANYL DIPHOSPHATE REDUCTASE"/>
    <property type="match status" value="1"/>
</dbReference>
<proteinExistence type="predicted"/>
<dbReference type="OrthoDB" id="46008at2157"/>
<evidence type="ECO:0000313" key="3">
    <source>
        <dbReference type="Proteomes" id="UP000002408"/>
    </source>
</evidence>
<dbReference type="InterPro" id="IPR002938">
    <property type="entry name" value="FAD-bd"/>
</dbReference>
<dbReference type="RefSeq" id="WP_012106712.1">
    <property type="nucleotide sequence ID" value="NC_009712.1"/>
</dbReference>